<dbReference type="EMBL" id="JACTNZ010000002">
    <property type="protein sequence ID" value="KAG5561425.1"/>
    <property type="molecule type" value="Genomic_DNA"/>
</dbReference>
<name>A0AAV6L9R6_9ERIC</name>
<proteinExistence type="predicted"/>
<comment type="caution">
    <text evidence="1">The sequence shown here is derived from an EMBL/GenBank/DDBJ whole genome shotgun (WGS) entry which is preliminary data.</text>
</comment>
<dbReference type="Proteomes" id="UP000823749">
    <property type="component" value="Chromosome 2"/>
</dbReference>
<keyword evidence="2" id="KW-1185">Reference proteome</keyword>
<reference evidence="1" key="1">
    <citation type="submission" date="2020-08" db="EMBL/GenBank/DDBJ databases">
        <title>Plant Genome Project.</title>
        <authorList>
            <person name="Zhang R.-G."/>
        </authorList>
    </citation>
    <scope>NUCLEOTIDE SEQUENCE</scope>
    <source>
        <strain evidence="1">WSP0</strain>
        <tissue evidence="1">Leaf</tissue>
    </source>
</reference>
<protein>
    <submittedName>
        <fullName evidence="1">Uncharacterized protein</fullName>
    </submittedName>
</protein>
<gene>
    <name evidence="1" type="ORF">RHGRI_004458</name>
</gene>
<organism evidence="1 2">
    <name type="scientific">Rhododendron griersonianum</name>
    <dbReference type="NCBI Taxonomy" id="479676"/>
    <lineage>
        <taxon>Eukaryota</taxon>
        <taxon>Viridiplantae</taxon>
        <taxon>Streptophyta</taxon>
        <taxon>Embryophyta</taxon>
        <taxon>Tracheophyta</taxon>
        <taxon>Spermatophyta</taxon>
        <taxon>Magnoliopsida</taxon>
        <taxon>eudicotyledons</taxon>
        <taxon>Gunneridae</taxon>
        <taxon>Pentapetalae</taxon>
        <taxon>asterids</taxon>
        <taxon>Ericales</taxon>
        <taxon>Ericaceae</taxon>
        <taxon>Ericoideae</taxon>
        <taxon>Rhodoreae</taxon>
        <taxon>Rhododendron</taxon>
    </lineage>
</organism>
<dbReference type="AlphaFoldDB" id="A0AAV6L9R6"/>
<sequence>MRVEKWRLYLKKADLIRKQAKLVPEALKSLKSLGERGSLKLSRHRGSSQTIMVSVVISSAKTRVLC</sequence>
<accession>A0AAV6L9R6</accession>
<evidence type="ECO:0000313" key="1">
    <source>
        <dbReference type="EMBL" id="KAG5561425.1"/>
    </source>
</evidence>
<evidence type="ECO:0000313" key="2">
    <source>
        <dbReference type="Proteomes" id="UP000823749"/>
    </source>
</evidence>